<accession>A0ACB8WHV5</accession>
<sequence length="212" mass="23323">MRISTSKSEAMVLRLEKGGVPSPGGWRSACLKRRSSSILGSCSRSEGKMEREIDRQIGADRCGEEGAESKGEALYLPVSLCSYCHLWSWTLGNDRKDKKTPDTSGRNELSPQGGWLGAPLEIGEVFQACPTRRRPQGKTQDTLERLCLSGWPGNASESPRKSWRKCLGSQEAKILPLPLFTEDYKEQEAKRSLSCHSSLLQTLSPCAHADGP</sequence>
<protein>
    <submittedName>
        <fullName evidence="1">Uncharacterized protein</fullName>
    </submittedName>
</protein>
<dbReference type="Proteomes" id="UP000831701">
    <property type="component" value="Chromosome 9"/>
</dbReference>
<reference evidence="1" key="1">
    <citation type="submission" date="2022-04" db="EMBL/GenBank/DDBJ databases">
        <title>Jade perch genome.</title>
        <authorList>
            <person name="Chao B."/>
        </authorList>
    </citation>
    <scope>NUCLEOTIDE SEQUENCE</scope>
    <source>
        <strain evidence="1">CB-2022</strain>
    </source>
</reference>
<comment type="caution">
    <text evidence="1">The sequence shown here is derived from an EMBL/GenBank/DDBJ whole genome shotgun (WGS) entry which is preliminary data.</text>
</comment>
<dbReference type="EMBL" id="CM041539">
    <property type="protein sequence ID" value="KAI3367296.1"/>
    <property type="molecule type" value="Genomic_DNA"/>
</dbReference>
<gene>
    <name evidence="1" type="ORF">L3Q82_008348</name>
</gene>
<proteinExistence type="predicted"/>
<name>A0ACB8WHV5_9TELE</name>
<organism evidence="1 2">
    <name type="scientific">Scortum barcoo</name>
    <name type="common">barcoo grunter</name>
    <dbReference type="NCBI Taxonomy" id="214431"/>
    <lineage>
        <taxon>Eukaryota</taxon>
        <taxon>Metazoa</taxon>
        <taxon>Chordata</taxon>
        <taxon>Craniata</taxon>
        <taxon>Vertebrata</taxon>
        <taxon>Euteleostomi</taxon>
        <taxon>Actinopterygii</taxon>
        <taxon>Neopterygii</taxon>
        <taxon>Teleostei</taxon>
        <taxon>Neoteleostei</taxon>
        <taxon>Acanthomorphata</taxon>
        <taxon>Eupercaria</taxon>
        <taxon>Centrarchiformes</taxon>
        <taxon>Terapontoidei</taxon>
        <taxon>Terapontidae</taxon>
        <taxon>Scortum</taxon>
    </lineage>
</organism>
<keyword evidence="2" id="KW-1185">Reference proteome</keyword>
<evidence type="ECO:0000313" key="2">
    <source>
        <dbReference type="Proteomes" id="UP000831701"/>
    </source>
</evidence>
<evidence type="ECO:0000313" key="1">
    <source>
        <dbReference type="EMBL" id="KAI3367296.1"/>
    </source>
</evidence>